<dbReference type="EMBL" id="AZHX01000959">
    <property type="protein sequence ID" value="ETX05396.1"/>
    <property type="molecule type" value="Genomic_DNA"/>
</dbReference>
<dbReference type="GO" id="GO:0090729">
    <property type="term" value="F:toxin activity"/>
    <property type="evidence" value="ECO:0007669"/>
    <property type="project" value="UniProtKB-KW"/>
</dbReference>
<dbReference type="Proteomes" id="UP000019140">
    <property type="component" value="Unassembled WGS sequence"/>
</dbReference>
<keyword evidence="2 8" id="KW-1277">Toxin-antitoxin system</keyword>
<evidence type="ECO:0000313" key="11">
    <source>
        <dbReference type="Proteomes" id="UP000019140"/>
    </source>
</evidence>
<keyword evidence="8" id="KW-0800">Toxin</keyword>
<dbReference type="GO" id="GO:0016787">
    <property type="term" value="F:hydrolase activity"/>
    <property type="evidence" value="ECO:0007669"/>
    <property type="project" value="UniProtKB-KW"/>
</dbReference>
<dbReference type="GO" id="GO:0004540">
    <property type="term" value="F:RNA nuclease activity"/>
    <property type="evidence" value="ECO:0007669"/>
    <property type="project" value="InterPro"/>
</dbReference>
<comment type="function">
    <text evidence="8">Toxic component of a toxin-antitoxin (TA) system. An RNase.</text>
</comment>
<keyword evidence="3 8" id="KW-0540">Nuclease</keyword>
<dbReference type="HAMAP" id="MF_00265">
    <property type="entry name" value="VapC_Nob1"/>
    <property type="match status" value="1"/>
</dbReference>
<keyword evidence="11" id="KW-1185">Reference proteome</keyword>
<dbReference type="InterPro" id="IPR050556">
    <property type="entry name" value="Type_II_TA_system_RNase"/>
</dbReference>
<dbReference type="PATRIC" id="fig|1429439.4.peg.3950"/>
<evidence type="ECO:0000259" key="9">
    <source>
        <dbReference type="Pfam" id="PF01850"/>
    </source>
</evidence>
<evidence type="ECO:0000256" key="7">
    <source>
        <dbReference type="ARBA" id="ARBA00038093"/>
    </source>
</evidence>
<dbReference type="SUPFAM" id="SSF88723">
    <property type="entry name" value="PIN domain-like"/>
    <property type="match status" value="1"/>
</dbReference>
<evidence type="ECO:0000256" key="8">
    <source>
        <dbReference type="HAMAP-Rule" id="MF_00265"/>
    </source>
</evidence>
<comment type="similarity">
    <text evidence="7 8">Belongs to the PINc/VapC protein family.</text>
</comment>
<keyword evidence="4 8" id="KW-0479">Metal-binding</keyword>
<comment type="cofactor">
    <cofactor evidence="1 8">
        <name>Mg(2+)</name>
        <dbReference type="ChEBI" id="CHEBI:18420"/>
    </cofactor>
</comment>
<feature type="binding site" evidence="8">
    <location>
        <position position="99"/>
    </location>
    <ligand>
        <name>Mg(2+)</name>
        <dbReference type="ChEBI" id="CHEBI:18420"/>
    </ligand>
</feature>
<dbReference type="EC" id="3.1.-.-" evidence="8"/>
<evidence type="ECO:0000256" key="6">
    <source>
        <dbReference type="ARBA" id="ARBA00022842"/>
    </source>
</evidence>
<evidence type="ECO:0000256" key="2">
    <source>
        <dbReference type="ARBA" id="ARBA00022649"/>
    </source>
</evidence>
<dbReference type="InterPro" id="IPR022907">
    <property type="entry name" value="VapC_family"/>
</dbReference>
<dbReference type="PANTHER" id="PTHR33653">
    <property type="entry name" value="RIBONUCLEASE VAPC2"/>
    <property type="match status" value="1"/>
</dbReference>
<keyword evidence="5 8" id="KW-0378">Hydrolase</keyword>
<comment type="caution">
    <text evidence="10">The sequence shown here is derived from an EMBL/GenBank/DDBJ whole genome shotgun (WGS) entry which is preliminary data.</text>
</comment>
<dbReference type="HOGENOM" id="CLU_144760_0_0_7"/>
<evidence type="ECO:0000256" key="5">
    <source>
        <dbReference type="ARBA" id="ARBA00022801"/>
    </source>
</evidence>
<dbReference type="InterPro" id="IPR029060">
    <property type="entry name" value="PIN-like_dom_sf"/>
</dbReference>
<evidence type="ECO:0000256" key="4">
    <source>
        <dbReference type="ARBA" id="ARBA00022723"/>
    </source>
</evidence>
<dbReference type="AlphaFoldDB" id="W4M649"/>
<dbReference type="CDD" id="cd09871">
    <property type="entry name" value="PIN_MtVapC28-VapC30-like"/>
    <property type="match status" value="1"/>
</dbReference>
<evidence type="ECO:0000313" key="10">
    <source>
        <dbReference type="EMBL" id="ETX05396.1"/>
    </source>
</evidence>
<proteinExistence type="inferred from homology"/>
<evidence type="ECO:0000256" key="1">
    <source>
        <dbReference type="ARBA" id="ARBA00001946"/>
    </source>
</evidence>
<name>W4M649_9BACT</name>
<feature type="domain" description="PIN" evidence="9">
    <location>
        <begin position="1"/>
        <end position="124"/>
    </location>
</feature>
<protein>
    <recommendedName>
        <fullName evidence="8">Ribonuclease VapC</fullName>
        <shortName evidence="8">RNase VapC</shortName>
        <ecNumber evidence="8">3.1.-.-</ecNumber>
    </recommendedName>
    <alternativeName>
        <fullName evidence="8">Toxin VapC</fullName>
    </alternativeName>
</protein>
<dbReference type="PANTHER" id="PTHR33653:SF1">
    <property type="entry name" value="RIBONUCLEASE VAPC2"/>
    <property type="match status" value="1"/>
</dbReference>
<feature type="binding site" evidence="8">
    <location>
        <position position="4"/>
    </location>
    <ligand>
        <name>Mg(2+)</name>
        <dbReference type="ChEBI" id="CHEBI:18420"/>
    </ligand>
</feature>
<dbReference type="Pfam" id="PF01850">
    <property type="entry name" value="PIN"/>
    <property type="match status" value="1"/>
</dbReference>
<reference evidence="10 11" key="1">
    <citation type="journal article" date="2014" name="Nature">
        <title>An environmental bacterial taxon with a large and distinct metabolic repertoire.</title>
        <authorList>
            <person name="Wilson M.C."/>
            <person name="Mori T."/>
            <person name="Ruckert C."/>
            <person name="Uria A.R."/>
            <person name="Helf M.J."/>
            <person name="Takada K."/>
            <person name="Gernert C."/>
            <person name="Steffens U.A."/>
            <person name="Heycke N."/>
            <person name="Schmitt S."/>
            <person name="Rinke C."/>
            <person name="Helfrich E.J."/>
            <person name="Brachmann A.O."/>
            <person name="Gurgui C."/>
            <person name="Wakimoto T."/>
            <person name="Kracht M."/>
            <person name="Crusemann M."/>
            <person name="Hentschel U."/>
            <person name="Abe I."/>
            <person name="Matsunaga S."/>
            <person name="Kalinowski J."/>
            <person name="Takeyama H."/>
            <person name="Piel J."/>
        </authorList>
    </citation>
    <scope>NUCLEOTIDE SEQUENCE [LARGE SCALE GENOMIC DNA]</scope>
    <source>
        <strain evidence="11">TSY2</strain>
    </source>
</reference>
<dbReference type="GO" id="GO:0000287">
    <property type="term" value="F:magnesium ion binding"/>
    <property type="evidence" value="ECO:0007669"/>
    <property type="project" value="UniProtKB-UniRule"/>
</dbReference>
<evidence type="ECO:0000256" key="3">
    <source>
        <dbReference type="ARBA" id="ARBA00022722"/>
    </source>
</evidence>
<accession>W4M649</accession>
<dbReference type="InterPro" id="IPR002716">
    <property type="entry name" value="PIN_dom"/>
</dbReference>
<gene>
    <name evidence="8" type="primary">vapC</name>
    <name evidence="10" type="ORF">ETSY2_23190</name>
</gene>
<organism evidence="10 11">
    <name type="scientific">Candidatus Entotheonella gemina</name>
    <dbReference type="NCBI Taxonomy" id="1429439"/>
    <lineage>
        <taxon>Bacteria</taxon>
        <taxon>Pseudomonadati</taxon>
        <taxon>Nitrospinota/Tectimicrobiota group</taxon>
        <taxon>Candidatus Tectimicrobiota</taxon>
        <taxon>Candidatus Entotheonellia</taxon>
        <taxon>Candidatus Entotheonellales</taxon>
        <taxon>Candidatus Entotheonellaceae</taxon>
        <taxon>Candidatus Entotheonella</taxon>
    </lineage>
</organism>
<keyword evidence="6 8" id="KW-0460">Magnesium</keyword>
<dbReference type="Gene3D" id="3.40.50.1010">
    <property type="entry name" value="5'-nuclease"/>
    <property type="match status" value="1"/>
</dbReference>
<sequence>MVIDTSALVAILFDEPDAEQFELAIEAEPRRLMSAASILETSIVVESRFGESGGREFDLLLYKAQIEIVAVTPEQIDIARHAYRTYGKDRHPAGLNFGDCFVYALCKMSGEPLLFKGNDFSQTDVERVNR</sequence>